<dbReference type="Pfam" id="PF20154">
    <property type="entry name" value="LNT_N"/>
    <property type="match status" value="1"/>
</dbReference>
<comment type="catalytic activity">
    <reaction evidence="9">
        <text>N-terminal S-1,2-diacyl-sn-glyceryl-L-cysteinyl-[lipoprotein] + a glycerophospholipid = N-acyl-S-1,2-diacyl-sn-glyceryl-L-cysteinyl-[lipoprotein] + a 2-acyl-sn-glycero-3-phospholipid + H(+)</text>
        <dbReference type="Rhea" id="RHEA:48228"/>
        <dbReference type="Rhea" id="RHEA-COMP:14681"/>
        <dbReference type="Rhea" id="RHEA-COMP:14684"/>
        <dbReference type="ChEBI" id="CHEBI:15378"/>
        <dbReference type="ChEBI" id="CHEBI:136912"/>
        <dbReference type="ChEBI" id="CHEBI:140656"/>
        <dbReference type="ChEBI" id="CHEBI:140657"/>
        <dbReference type="ChEBI" id="CHEBI:140660"/>
        <dbReference type="EC" id="2.3.1.269"/>
    </reaction>
</comment>
<dbReference type="GO" id="GO:0016410">
    <property type="term" value="F:N-acyltransferase activity"/>
    <property type="evidence" value="ECO:0007669"/>
    <property type="project" value="UniProtKB-UniRule"/>
</dbReference>
<evidence type="ECO:0000256" key="1">
    <source>
        <dbReference type="ARBA" id="ARBA00004651"/>
    </source>
</evidence>
<dbReference type="EC" id="2.3.1.269" evidence="9"/>
<evidence type="ECO:0000259" key="10">
    <source>
        <dbReference type="PROSITE" id="PS50263"/>
    </source>
</evidence>
<dbReference type="InterPro" id="IPR036526">
    <property type="entry name" value="C-N_Hydrolase_sf"/>
</dbReference>
<keyword evidence="12" id="KW-1185">Reference proteome</keyword>
<dbReference type="Gene3D" id="3.60.110.10">
    <property type="entry name" value="Carbon-nitrogen hydrolase"/>
    <property type="match status" value="1"/>
</dbReference>
<dbReference type="HAMAP" id="MF_01148">
    <property type="entry name" value="Lnt"/>
    <property type="match status" value="1"/>
</dbReference>
<accession>A0A2N3IFV7</accession>
<dbReference type="PROSITE" id="PS50263">
    <property type="entry name" value="CN_HYDROLASE"/>
    <property type="match status" value="1"/>
</dbReference>
<comment type="caution">
    <text evidence="11">The sequence shown here is derived from an EMBL/GenBank/DDBJ whole genome shotgun (WGS) entry which is preliminary data.</text>
</comment>
<evidence type="ECO:0000256" key="2">
    <source>
        <dbReference type="ARBA" id="ARBA00010065"/>
    </source>
</evidence>
<dbReference type="EMBL" id="MVDE01000002">
    <property type="protein sequence ID" value="PKQ69177.1"/>
    <property type="molecule type" value="Genomic_DNA"/>
</dbReference>
<evidence type="ECO:0000256" key="8">
    <source>
        <dbReference type="ARBA" id="ARBA00023315"/>
    </source>
</evidence>
<keyword evidence="3 9" id="KW-1003">Cell membrane</keyword>
<feature type="transmembrane region" description="Helical" evidence="9">
    <location>
        <begin position="50"/>
        <end position="69"/>
    </location>
</feature>
<evidence type="ECO:0000256" key="6">
    <source>
        <dbReference type="ARBA" id="ARBA00022989"/>
    </source>
</evidence>
<comment type="pathway">
    <text evidence="9">Protein modification; lipoprotein biosynthesis (N-acyl transfer).</text>
</comment>
<proteinExistence type="inferred from homology"/>
<dbReference type="NCBIfam" id="TIGR00546">
    <property type="entry name" value="lnt"/>
    <property type="match status" value="1"/>
</dbReference>
<feature type="transmembrane region" description="Helical" evidence="9">
    <location>
        <begin position="178"/>
        <end position="200"/>
    </location>
</feature>
<dbReference type="GO" id="GO:0005886">
    <property type="term" value="C:plasma membrane"/>
    <property type="evidence" value="ECO:0007669"/>
    <property type="project" value="UniProtKB-SubCell"/>
</dbReference>
<dbReference type="GO" id="GO:0042158">
    <property type="term" value="P:lipoprotein biosynthetic process"/>
    <property type="evidence" value="ECO:0007669"/>
    <property type="project" value="UniProtKB-UniRule"/>
</dbReference>
<comment type="function">
    <text evidence="9">Catalyzes the phospholipid dependent N-acylation of the N-terminal cysteine of apolipoprotein, the last step in lipoprotein maturation.</text>
</comment>
<dbReference type="SUPFAM" id="SSF56317">
    <property type="entry name" value="Carbon-nitrogen hydrolase"/>
    <property type="match status" value="1"/>
</dbReference>
<dbReference type="CDD" id="cd07571">
    <property type="entry name" value="ALP_N-acyl_transferase"/>
    <property type="match status" value="1"/>
</dbReference>
<keyword evidence="5 9" id="KW-0812">Transmembrane</keyword>
<organism evidence="11 12">
    <name type="scientific">Labilibaculum manganireducens</name>
    <dbReference type="NCBI Taxonomy" id="1940525"/>
    <lineage>
        <taxon>Bacteria</taxon>
        <taxon>Pseudomonadati</taxon>
        <taxon>Bacteroidota</taxon>
        <taxon>Bacteroidia</taxon>
        <taxon>Marinilabiliales</taxon>
        <taxon>Marinifilaceae</taxon>
        <taxon>Labilibaculum</taxon>
    </lineage>
</organism>
<dbReference type="InterPro" id="IPR003010">
    <property type="entry name" value="C-N_Hydrolase"/>
</dbReference>
<evidence type="ECO:0000256" key="4">
    <source>
        <dbReference type="ARBA" id="ARBA00022679"/>
    </source>
</evidence>
<evidence type="ECO:0000313" key="12">
    <source>
        <dbReference type="Proteomes" id="UP000233618"/>
    </source>
</evidence>
<comment type="similarity">
    <text evidence="2 9">Belongs to the CN hydrolase family. Apolipoprotein N-acyltransferase subfamily.</text>
</comment>
<dbReference type="PANTHER" id="PTHR38686">
    <property type="entry name" value="APOLIPOPROTEIN N-ACYLTRANSFERASE"/>
    <property type="match status" value="1"/>
</dbReference>
<dbReference type="PANTHER" id="PTHR38686:SF1">
    <property type="entry name" value="APOLIPOPROTEIN N-ACYLTRANSFERASE"/>
    <property type="match status" value="1"/>
</dbReference>
<feature type="domain" description="CN hydrolase" evidence="10">
    <location>
        <begin position="215"/>
        <end position="464"/>
    </location>
</feature>
<feature type="transmembrane region" description="Helical" evidence="9">
    <location>
        <begin position="103"/>
        <end position="121"/>
    </location>
</feature>
<reference evidence="11 12" key="1">
    <citation type="journal article" date="2017" name="Front. Microbiol.">
        <title>Labilibaculum manganireducens gen. nov., sp. nov. and Labilibaculum filiforme sp. nov., Novel Bacteroidetes Isolated from Subsurface Sediments of the Baltic Sea.</title>
        <authorList>
            <person name="Vandieken V."/>
            <person name="Marshall I.P."/>
            <person name="Niemann H."/>
            <person name="Engelen B."/>
            <person name="Cypionka H."/>
        </authorList>
    </citation>
    <scope>NUCLEOTIDE SEQUENCE [LARGE SCALE GENOMIC DNA]</scope>
    <source>
        <strain evidence="11 12">59.10-2M</strain>
    </source>
</reference>
<dbReference type="AlphaFoldDB" id="A0A2N3IFV7"/>
<feature type="transmembrane region" description="Helical" evidence="9">
    <location>
        <begin position="75"/>
        <end position="96"/>
    </location>
</feature>
<comment type="subcellular location">
    <subcellularLocation>
        <location evidence="1 9">Cell membrane</location>
        <topology evidence="1 9">Multi-pass membrane protein</topology>
    </subcellularLocation>
</comment>
<keyword evidence="11" id="KW-0449">Lipoprotein</keyword>
<sequence>MKKNILFAIASGLLLGMPFCIPQLFPLIFFAWIPLLWLEEKTINHHNPYTLFNYAFLSFLVWNILAYWWVGKAQITGVILIILINSLLFALILWLISRSRKHLKISILFPFLLIWLGFEYFDTWWDLAWPWLNLGNAFASAPKWIQWYEITGTRGGSLWVISINIGFFSLIKNQKKNIVFRSVGMFLLIGIPFLYSIFLYHQKENGIGTKSFVLIQPNLDPYNEKFVPENEEKHFADFMTTADSVCGIHHPDFLLAPETVILKYIDENNPKQSYNYLRLLDLKKKYPKTKILVGTHSKIESESFNSALFLTDTITPQFYHKTKLVPLFERVPFDKYLSFLKDYSIEIGGYQGTYSSRNDIDYFLSDSMALVPVVCFESIFGDYCAQRVPELPGFLCMITNDGWWKTTPGYKHHFNFSRLRAIETRRDYIRVANNGISAHINSKGIIIAKSTWWKKEVLTGRLKLRENKTFYSEHGDYIGRICLFIATLLLIFVKIRIATQSNTSGSS</sequence>
<dbReference type="Proteomes" id="UP000233618">
    <property type="component" value="Unassembled WGS sequence"/>
</dbReference>
<evidence type="ECO:0000256" key="3">
    <source>
        <dbReference type="ARBA" id="ARBA00022475"/>
    </source>
</evidence>
<dbReference type="InterPro" id="IPR045378">
    <property type="entry name" value="LNT_N"/>
</dbReference>
<dbReference type="UniPathway" id="UPA00666"/>
<feature type="transmembrane region" description="Helical" evidence="9">
    <location>
        <begin position="6"/>
        <end position="38"/>
    </location>
</feature>
<keyword evidence="7 9" id="KW-0472">Membrane</keyword>
<evidence type="ECO:0000256" key="9">
    <source>
        <dbReference type="HAMAP-Rule" id="MF_01148"/>
    </source>
</evidence>
<keyword evidence="6 9" id="KW-1133">Transmembrane helix</keyword>
<feature type="transmembrane region" description="Helical" evidence="9">
    <location>
        <begin position="477"/>
        <end position="497"/>
    </location>
</feature>
<keyword evidence="8 9" id="KW-0012">Acyltransferase</keyword>
<evidence type="ECO:0000256" key="7">
    <source>
        <dbReference type="ARBA" id="ARBA00023136"/>
    </source>
</evidence>
<protein>
    <recommendedName>
        <fullName evidence="9">Apolipoprotein N-acyltransferase</fullName>
        <shortName evidence="9">ALP N-acyltransferase</shortName>
        <ecNumber evidence="9">2.3.1.269</ecNumber>
    </recommendedName>
</protein>
<evidence type="ECO:0000313" key="11">
    <source>
        <dbReference type="EMBL" id="PKQ69177.1"/>
    </source>
</evidence>
<keyword evidence="4 9" id="KW-0808">Transferase</keyword>
<name>A0A2N3IFV7_9BACT</name>
<dbReference type="Pfam" id="PF00795">
    <property type="entry name" value="CN_hydrolase"/>
    <property type="match status" value="1"/>
</dbReference>
<dbReference type="InterPro" id="IPR004563">
    <property type="entry name" value="Apolipo_AcylTrfase"/>
</dbReference>
<gene>
    <name evidence="9" type="primary">lnt</name>
    <name evidence="11" type="ORF">BZG01_02400</name>
</gene>
<dbReference type="RefSeq" id="WP_101308223.1">
    <property type="nucleotide sequence ID" value="NZ_MVDE01000002.1"/>
</dbReference>
<evidence type="ECO:0000256" key="5">
    <source>
        <dbReference type="ARBA" id="ARBA00022692"/>
    </source>
</evidence>